<dbReference type="PANTHER" id="PTHR21266">
    <property type="entry name" value="IRON-SULFUR DOMAIN CONTAINING PROTEIN"/>
    <property type="match status" value="1"/>
</dbReference>
<dbReference type="InterPro" id="IPR017941">
    <property type="entry name" value="Rieske_2Fe-2S"/>
</dbReference>
<gene>
    <name evidence="7" type="primary">kshA</name>
    <name evidence="7" type="ORF">NCTC13079_00206</name>
</gene>
<keyword evidence="1" id="KW-0001">2Fe-2S</keyword>
<dbReference type="Gene3D" id="3.90.380.10">
    <property type="entry name" value="Naphthalene 1,2-dioxygenase Alpha Subunit, Chain A, domain 1"/>
    <property type="match status" value="1"/>
</dbReference>
<dbReference type="AlphaFoldDB" id="A0A3S4ZPQ7"/>
<organism evidence="7 8">
    <name type="scientific">Aedoeadaptatus ivorii</name>
    <dbReference type="NCBI Taxonomy" id="54006"/>
    <lineage>
        <taxon>Bacteria</taxon>
        <taxon>Bacillati</taxon>
        <taxon>Bacillota</taxon>
        <taxon>Tissierellia</taxon>
        <taxon>Tissierellales</taxon>
        <taxon>Peptoniphilaceae</taxon>
        <taxon>Aedoeadaptatus</taxon>
    </lineage>
</organism>
<dbReference type="Gene3D" id="2.102.10.10">
    <property type="entry name" value="Rieske [2Fe-2S] iron-sulphur domain"/>
    <property type="match status" value="1"/>
</dbReference>
<evidence type="ECO:0000313" key="8">
    <source>
        <dbReference type="Proteomes" id="UP000269544"/>
    </source>
</evidence>
<name>A0A3S4ZPQ7_9FIRM</name>
<evidence type="ECO:0000256" key="1">
    <source>
        <dbReference type="ARBA" id="ARBA00022714"/>
    </source>
</evidence>
<dbReference type="Proteomes" id="UP000269544">
    <property type="component" value="Chromosome"/>
</dbReference>
<dbReference type="GO" id="GO:0016705">
    <property type="term" value="F:oxidoreductase activity, acting on paired donors, with incorporation or reduction of molecular oxygen"/>
    <property type="evidence" value="ECO:0007669"/>
    <property type="project" value="UniProtKB-ARBA"/>
</dbReference>
<dbReference type="Pfam" id="PF19112">
    <property type="entry name" value="VanA_C"/>
    <property type="match status" value="1"/>
</dbReference>
<evidence type="ECO:0000256" key="3">
    <source>
        <dbReference type="ARBA" id="ARBA00023002"/>
    </source>
</evidence>
<protein>
    <submittedName>
        <fullName evidence="7">3-ketosteroid-9-alpha-hydroxylase oxygenase subunit</fullName>
        <ecNumber evidence="7">1.17.1.-</ecNumber>
    </submittedName>
</protein>
<evidence type="ECO:0000256" key="5">
    <source>
        <dbReference type="ARBA" id="ARBA00023014"/>
    </source>
</evidence>
<evidence type="ECO:0000313" key="7">
    <source>
        <dbReference type="EMBL" id="VEJ34541.1"/>
    </source>
</evidence>
<dbReference type="PANTHER" id="PTHR21266:SF59">
    <property type="entry name" value="BLR4922 PROTEIN"/>
    <property type="match status" value="1"/>
</dbReference>
<dbReference type="KEGG" id="piv:NCTC13079_00206"/>
<keyword evidence="8" id="KW-1185">Reference proteome</keyword>
<reference evidence="7 8" key="1">
    <citation type="submission" date="2018-12" db="EMBL/GenBank/DDBJ databases">
        <authorList>
            <consortium name="Pathogen Informatics"/>
        </authorList>
    </citation>
    <scope>NUCLEOTIDE SEQUENCE [LARGE SCALE GENOMIC DNA]</scope>
    <source>
        <strain evidence="7 8">NCTC13079</strain>
    </source>
</reference>
<keyword evidence="3 7" id="KW-0560">Oxidoreductase</keyword>
<dbReference type="GO" id="GO:0051537">
    <property type="term" value="F:2 iron, 2 sulfur cluster binding"/>
    <property type="evidence" value="ECO:0007669"/>
    <property type="project" value="UniProtKB-KW"/>
</dbReference>
<sequence length="326" mass="37511">MIYNQWYAILPSRAVREARPVGVRRCNIDLVLFRDPNGKVACLHDRCSHRGAALHKGTVKDGCVKCPFHGIEFDQNGACHFVPALGKQSSEDLSRFDVEHFVVEEAHDIIYLWYGDREAKNPALPFFDDDIDERFVYSELEDHWHAHYSRAIENQLDVVHLPFVHHNTIGRGNKTLVNGPKVLFKGDILRTSADNEVDRGQKPKDANAARIRKTHLNFLFPNLWLNHISEKVRVLIFFAPVDDENTVLYIRFYNRITGIRPIDGLIAFFGRYANLIVERQDKRVVITQEPKASGLKIGEHLIAGDAPIIRYRKIRDDLQKKQQTKA</sequence>
<proteinExistence type="predicted"/>
<dbReference type="InterPro" id="IPR044043">
    <property type="entry name" value="VanA_C_cat"/>
</dbReference>
<evidence type="ECO:0000256" key="2">
    <source>
        <dbReference type="ARBA" id="ARBA00022723"/>
    </source>
</evidence>
<dbReference type="PROSITE" id="PS51296">
    <property type="entry name" value="RIESKE"/>
    <property type="match status" value="1"/>
</dbReference>
<dbReference type="SUPFAM" id="SSF55961">
    <property type="entry name" value="Bet v1-like"/>
    <property type="match status" value="1"/>
</dbReference>
<dbReference type="OrthoDB" id="9800776at2"/>
<evidence type="ECO:0000256" key="4">
    <source>
        <dbReference type="ARBA" id="ARBA00023004"/>
    </source>
</evidence>
<dbReference type="GO" id="GO:0046872">
    <property type="term" value="F:metal ion binding"/>
    <property type="evidence" value="ECO:0007669"/>
    <property type="project" value="UniProtKB-KW"/>
</dbReference>
<keyword evidence="5" id="KW-0411">Iron-sulfur</keyword>
<keyword evidence="2" id="KW-0479">Metal-binding</keyword>
<accession>A0A3S4ZPQ7</accession>
<dbReference type="RefSeq" id="WP_126464683.1">
    <property type="nucleotide sequence ID" value="NZ_LR134523.1"/>
</dbReference>
<dbReference type="GO" id="GO:0004497">
    <property type="term" value="F:monooxygenase activity"/>
    <property type="evidence" value="ECO:0007669"/>
    <property type="project" value="UniProtKB-ARBA"/>
</dbReference>
<keyword evidence="4" id="KW-0408">Iron</keyword>
<dbReference type="SUPFAM" id="SSF50022">
    <property type="entry name" value="ISP domain"/>
    <property type="match status" value="1"/>
</dbReference>
<dbReference type="InterPro" id="IPR050584">
    <property type="entry name" value="Cholesterol_7-desaturase"/>
</dbReference>
<dbReference type="Pfam" id="PF00355">
    <property type="entry name" value="Rieske"/>
    <property type="match status" value="1"/>
</dbReference>
<dbReference type="InterPro" id="IPR036922">
    <property type="entry name" value="Rieske_2Fe-2S_sf"/>
</dbReference>
<dbReference type="EMBL" id="LR134523">
    <property type="protein sequence ID" value="VEJ34541.1"/>
    <property type="molecule type" value="Genomic_DNA"/>
</dbReference>
<dbReference type="EC" id="1.17.1.-" evidence="7"/>
<evidence type="ECO:0000259" key="6">
    <source>
        <dbReference type="PROSITE" id="PS51296"/>
    </source>
</evidence>
<feature type="domain" description="Rieske" evidence="6">
    <location>
        <begin position="6"/>
        <end position="112"/>
    </location>
</feature>